<organism evidence="14 15">
    <name type="scientific">Mytilus edulis</name>
    <name type="common">Blue mussel</name>
    <dbReference type="NCBI Taxonomy" id="6550"/>
    <lineage>
        <taxon>Eukaryota</taxon>
        <taxon>Metazoa</taxon>
        <taxon>Spiralia</taxon>
        <taxon>Lophotrochozoa</taxon>
        <taxon>Mollusca</taxon>
        <taxon>Bivalvia</taxon>
        <taxon>Autobranchia</taxon>
        <taxon>Pteriomorphia</taxon>
        <taxon>Mytilida</taxon>
        <taxon>Mytiloidea</taxon>
        <taxon>Mytilidae</taxon>
        <taxon>Mytilinae</taxon>
        <taxon>Mytilus</taxon>
    </lineage>
</organism>
<dbReference type="PANTHER" id="PTHR12250:SF0">
    <property type="entry name" value="GPI ETHANOLAMINE PHOSPHATE TRANSFERASE 1"/>
    <property type="match status" value="1"/>
</dbReference>
<dbReference type="GO" id="GO:0006506">
    <property type="term" value="P:GPI anchor biosynthetic process"/>
    <property type="evidence" value="ECO:0007669"/>
    <property type="project" value="UniProtKB-KW"/>
</dbReference>
<keyword evidence="6 12" id="KW-0808">Transferase</keyword>
<keyword evidence="7 12" id="KW-0812">Transmembrane</keyword>
<keyword evidence="8 12" id="KW-0256">Endoplasmic reticulum</keyword>
<dbReference type="InterPro" id="IPR017850">
    <property type="entry name" value="Alkaline_phosphatase_core_sf"/>
</dbReference>
<feature type="transmembrane region" description="Helical" evidence="12">
    <location>
        <begin position="772"/>
        <end position="793"/>
    </location>
</feature>
<dbReference type="Proteomes" id="UP000683360">
    <property type="component" value="Unassembled WGS sequence"/>
</dbReference>
<keyword evidence="9 12" id="KW-1133">Transmembrane helix</keyword>
<comment type="subcellular location">
    <subcellularLocation>
        <location evidence="1 12">Endoplasmic reticulum membrane</location>
        <topology evidence="1 12">Multi-pass membrane protein</topology>
    </subcellularLocation>
</comment>
<feature type="transmembrane region" description="Helical" evidence="12">
    <location>
        <begin position="709"/>
        <end position="729"/>
    </location>
</feature>
<evidence type="ECO:0000256" key="11">
    <source>
        <dbReference type="ARBA" id="ARBA00023180"/>
    </source>
</evidence>
<evidence type="ECO:0000313" key="14">
    <source>
        <dbReference type="EMBL" id="CAG2207602.1"/>
    </source>
</evidence>
<feature type="transmembrane region" description="Helical" evidence="12">
    <location>
        <begin position="849"/>
        <end position="869"/>
    </location>
</feature>
<evidence type="ECO:0000313" key="15">
    <source>
        <dbReference type="Proteomes" id="UP000683360"/>
    </source>
</evidence>
<dbReference type="PANTHER" id="PTHR12250">
    <property type="entry name" value="PHOSPHATIDYLINOSITOL GLYCAN, CLASS N"/>
    <property type="match status" value="1"/>
</dbReference>
<evidence type="ECO:0000256" key="5">
    <source>
        <dbReference type="ARBA" id="ARBA00022502"/>
    </source>
</evidence>
<dbReference type="GO" id="GO:0051377">
    <property type="term" value="F:mannose-ethanolamine phosphotransferase activity"/>
    <property type="evidence" value="ECO:0007669"/>
    <property type="project" value="UniProtKB-UniRule"/>
</dbReference>
<dbReference type="Gene3D" id="3.40.720.10">
    <property type="entry name" value="Alkaline Phosphatase, subunit A"/>
    <property type="match status" value="1"/>
</dbReference>
<feature type="domain" description="GPI ethanolamine phosphate transferase 1 C-terminal" evidence="13">
    <location>
        <begin position="490"/>
        <end position="783"/>
    </location>
</feature>
<dbReference type="EMBL" id="CAJPWZ010001079">
    <property type="protein sequence ID" value="CAG2207602.1"/>
    <property type="molecule type" value="Genomic_DNA"/>
</dbReference>
<feature type="transmembrane region" description="Helical" evidence="12">
    <location>
        <begin position="501"/>
        <end position="523"/>
    </location>
</feature>
<gene>
    <name evidence="14" type="ORF">MEDL_21856</name>
</gene>
<reference evidence="14" key="1">
    <citation type="submission" date="2021-03" db="EMBL/GenBank/DDBJ databases">
        <authorList>
            <person name="Bekaert M."/>
        </authorList>
    </citation>
    <scope>NUCLEOTIDE SEQUENCE</scope>
</reference>
<dbReference type="AlphaFoldDB" id="A0A8S3RHU2"/>
<dbReference type="InterPro" id="IPR002591">
    <property type="entry name" value="Phosphodiest/P_Trfase"/>
</dbReference>
<feature type="transmembrane region" description="Helical" evidence="12">
    <location>
        <begin position="741"/>
        <end position="760"/>
    </location>
</feature>
<comment type="function">
    <text evidence="12">Ethanolamine phosphate transferase involved in glycosylphosphatidylinositol-anchor biosynthesis. Transfers ethanolamine phosphate to the first alpha-1,4-linked mannose of the glycosylphosphatidylinositol precursor of GPI-anchor.</text>
</comment>
<keyword evidence="5 12" id="KW-0337">GPI-anchor biosynthesis</keyword>
<keyword evidence="10 12" id="KW-0472">Membrane</keyword>
<evidence type="ECO:0000256" key="9">
    <source>
        <dbReference type="ARBA" id="ARBA00022989"/>
    </source>
</evidence>
<feature type="transmembrane region" description="Helical" evidence="12">
    <location>
        <begin position="596"/>
        <end position="615"/>
    </location>
</feature>
<evidence type="ECO:0000256" key="6">
    <source>
        <dbReference type="ARBA" id="ARBA00022679"/>
    </source>
</evidence>
<evidence type="ECO:0000256" key="3">
    <source>
        <dbReference type="ARBA" id="ARBA00008400"/>
    </source>
</evidence>
<keyword evidence="11" id="KW-0325">Glycoprotein</keyword>
<accession>A0A8S3RHU2</accession>
<dbReference type="OrthoDB" id="2748310at2759"/>
<dbReference type="CDD" id="cd16020">
    <property type="entry name" value="GPI_EPT_1"/>
    <property type="match status" value="1"/>
</dbReference>
<evidence type="ECO:0000256" key="2">
    <source>
        <dbReference type="ARBA" id="ARBA00004687"/>
    </source>
</evidence>
<dbReference type="EC" id="2.-.-.-" evidence="12"/>
<proteinExistence type="inferred from homology"/>
<evidence type="ECO:0000256" key="10">
    <source>
        <dbReference type="ARBA" id="ARBA00023136"/>
    </source>
</evidence>
<feature type="transmembrane region" description="Helical" evidence="12">
    <location>
        <begin position="621"/>
        <end position="639"/>
    </location>
</feature>
<dbReference type="SUPFAM" id="SSF53649">
    <property type="entry name" value="Alkaline phosphatase-like"/>
    <property type="match status" value="1"/>
</dbReference>
<feature type="transmembrane region" description="Helical" evidence="12">
    <location>
        <begin position="881"/>
        <end position="910"/>
    </location>
</feature>
<comment type="pathway">
    <text evidence="2 12">Glycolipid biosynthesis; glycosylphosphatidylinositol-anchor biosynthesis.</text>
</comment>
<feature type="transmembrane region" description="Helical" evidence="12">
    <location>
        <begin position="31"/>
        <end position="57"/>
    </location>
</feature>
<protein>
    <recommendedName>
        <fullName evidence="4 12">GPI ethanolamine phosphate transferase 1</fullName>
        <ecNumber evidence="12">2.-.-.-</ecNumber>
    </recommendedName>
</protein>
<evidence type="ECO:0000256" key="8">
    <source>
        <dbReference type="ARBA" id="ARBA00022824"/>
    </source>
</evidence>
<comment type="similarity">
    <text evidence="3 12">Belongs to the PIGG/PIGN/PIGO family. PIGN subfamily.</text>
</comment>
<evidence type="ECO:0000256" key="7">
    <source>
        <dbReference type="ARBA" id="ARBA00022692"/>
    </source>
</evidence>
<comment type="caution">
    <text evidence="14">The sequence shown here is derived from an EMBL/GenBank/DDBJ whole genome shotgun (WGS) entry which is preliminary data.</text>
</comment>
<feature type="transmembrane region" description="Helical" evidence="12">
    <location>
        <begin position="670"/>
        <end position="689"/>
    </location>
</feature>
<name>A0A8S3RHU2_MYTED</name>
<evidence type="ECO:0000256" key="4">
    <source>
        <dbReference type="ARBA" id="ARBA00020831"/>
    </source>
</evidence>
<evidence type="ECO:0000256" key="12">
    <source>
        <dbReference type="RuleBase" id="RU367138"/>
    </source>
</evidence>
<feature type="transmembrane region" description="Helical" evidence="12">
    <location>
        <begin position="813"/>
        <end position="837"/>
    </location>
</feature>
<dbReference type="InterPro" id="IPR017852">
    <property type="entry name" value="GPI_EtnP_transferase_1_C"/>
</dbReference>
<dbReference type="GO" id="GO:0005789">
    <property type="term" value="C:endoplasmic reticulum membrane"/>
    <property type="evidence" value="ECO:0007669"/>
    <property type="project" value="UniProtKB-SubCell"/>
</dbReference>
<dbReference type="Pfam" id="PF01663">
    <property type="entry name" value="Phosphodiest"/>
    <property type="match status" value="1"/>
</dbReference>
<evidence type="ECO:0000256" key="1">
    <source>
        <dbReference type="ARBA" id="ARBA00004477"/>
    </source>
</evidence>
<feature type="transmembrane region" description="Helical" evidence="12">
    <location>
        <begin position="552"/>
        <end position="575"/>
    </location>
</feature>
<feature type="transmembrane region" description="Helical" evidence="12">
    <location>
        <begin position="646"/>
        <end position="664"/>
    </location>
</feature>
<dbReference type="Pfam" id="PF04987">
    <property type="entry name" value="PigN"/>
    <property type="match status" value="1"/>
</dbReference>
<dbReference type="InterPro" id="IPR007070">
    <property type="entry name" value="GPI_EtnP_transferase_1"/>
</dbReference>
<feature type="transmembrane region" description="Helical" evidence="12">
    <location>
        <begin position="346"/>
        <end position="364"/>
    </location>
</feature>
<evidence type="ECO:0000259" key="13">
    <source>
        <dbReference type="Pfam" id="PF04987"/>
    </source>
</evidence>
<dbReference type="FunFam" id="3.40.720.10:FF:000015">
    <property type="entry name" value="GPI ethanolamine phosphate transferase 1"/>
    <property type="match status" value="1"/>
</dbReference>
<dbReference type="InterPro" id="IPR037671">
    <property type="entry name" value="PIGN_N"/>
</dbReference>
<sequence>MVTKRPHFVSENNVEMPIDTKKNLDQSSKQIFLMNTDTICLVLAGLFTHLVFFYSIFDIYFTSPLVHGMTPHVSPLKPTANRLVLFSADGLRADKFFGLDENGQSRAPFLRDIIHTHGAWGVSHTRVPTESRPGHVALIAGFYEDVSAVAKGWKENPVEFDSVFNQSRNTWSWGSPDILPMFAKGASGDHVFTEMYTSDEEDFAASHASDLDTWVFDKVKAFFEGAKSDRDLYEKLQKDKIVFFLHLLGIDTNGHSHKPHSEVYLKNIELVDTGIKEMVKLFDDFYDRDGKTTYIMSSDHGMTNWGSHGAGNPHETLTPVVAWGAGIRGPQESSNQDIYPDSYSEGMSSIKLLFSFLIVLYINLKSAEWKLQDIKRTDLNQADIAPLMSSLVGVPYPMNSVGTLPLSFLNSSDFEKAESIFANAQQILEQYQVKMDQKKSTTLSVAFRPFSKLLPSIQKDRIRNIRNLISNGQYQLAITESQTLIELGLEGLNYYHGYDRFFLGLSIVFGFVGWMIYTLTLVVRDHSGLVNVMTKLEKLSQPIWLQEKPIKLVFAIVGLAVIVLLTVVLWMFVALRLTVFQQLFKKMNLTKNIKTVFIAIVPPVLGLEILVMGFFKRELLSVGLIMIAVWPLITAKNLWKDKVTAAGWIVSCLLLSVFPLAPVVGRQINYVYVITSGVFVVLSASYLIFCLKRSHEARKERKFRHQHIFIVNIIQVIVIGLATYNVWTVSSSIARSQGLPFINRLTSYVILVFSMISPFLGGTSVTHRLFTITLALFPPYLLLMAFFGTGNIASINSFEPASVYCFVTKFDPFMMGSLMMLKNVLPFVLVNNCVFHAIHFMRAIQTKALFLIVLIMSDFMALNFFFLVRDYGSWLEIGTSISHYVIVMCMIIFLMVLFVLSHALTTVSVLPRIKHSRE</sequence>
<keyword evidence="15" id="KW-1185">Reference proteome</keyword>